<evidence type="ECO:0000256" key="9">
    <source>
        <dbReference type="ARBA" id="ARBA00022679"/>
    </source>
</evidence>
<dbReference type="GO" id="GO:0008818">
    <property type="term" value="F:cobalamin 5'-phosphate synthase activity"/>
    <property type="evidence" value="ECO:0007669"/>
    <property type="project" value="UniProtKB-UniRule"/>
</dbReference>
<evidence type="ECO:0000256" key="19">
    <source>
        <dbReference type="HAMAP-Rule" id="MF_00719"/>
    </source>
</evidence>
<protein>
    <recommendedName>
        <fullName evidence="6 19">Adenosylcobinamide-GDP ribazoletransferase</fullName>
        <ecNumber evidence="5 19">2.7.8.26</ecNumber>
    </recommendedName>
    <alternativeName>
        <fullName evidence="16 19">Cobalamin synthase</fullName>
    </alternativeName>
    <alternativeName>
        <fullName evidence="15 19">Cobalamin-5'-phosphate synthase</fullName>
    </alternativeName>
</protein>
<keyword evidence="8 19" id="KW-0169">Cobalamin biosynthesis</keyword>
<dbReference type="PANTHER" id="PTHR34148:SF1">
    <property type="entry name" value="ADENOSYLCOBINAMIDE-GDP RIBAZOLETRANSFERASE"/>
    <property type="match status" value="1"/>
</dbReference>
<evidence type="ECO:0000256" key="13">
    <source>
        <dbReference type="ARBA" id="ARBA00023136"/>
    </source>
</evidence>
<evidence type="ECO:0000256" key="15">
    <source>
        <dbReference type="ARBA" id="ARBA00032605"/>
    </source>
</evidence>
<evidence type="ECO:0000256" key="18">
    <source>
        <dbReference type="ARBA" id="ARBA00049504"/>
    </source>
</evidence>
<feature type="transmembrane region" description="Helical" evidence="19">
    <location>
        <begin position="134"/>
        <end position="158"/>
    </location>
</feature>
<dbReference type="OrthoDB" id="9794626at2"/>
<dbReference type="EC" id="2.7.8.26" evidence="5 19"/>
<dbReference type="GO" id="GO:0009236">
    <property type="term" value="P:cobalamin biosynthetic process"/>
    <property type="evidence" value="ECO:0007669"/>
    <property type="project" value="UniProtKB-UniRule"/>
</dbReference>
<keyword evidence="10 19" id="KW-0812">Transmembrane</keyword>
<keyword evidence="11 19" id="KW-0460">Magnesium</keyword>
<feature type="transmembrane region" description="Helical" evidence="19">
    <location>
        <begin position="100"/>
        <end position="122"/>
    </location>
</feature>
<comment type="similarity">
    <text evidence="4 19">Belongs to the CobS family.</text>
</comment>
<evidence type="ECO:0000256" key="16">
    <source>
        <dbReference type="ARBA" id="ARBA00032853"/>
    </source>
</evidence>
<evidence type="ECO:0000256" key="1">
    <source>
        <dbReference type="ARBA" id="ARBA00001946"/>
    </source>
</evidence>
<dbReference type="GO" id="GO:0051073">
    <property type="term" value="F:adenosylcobinamide-GDP ribazoletransferase activity"/>
    <property type="evidence" value="ECO:0007669"/>
    <property type="project" value="UniProtKB-UniRule"/>
</dbReference>
<dbReference type="Pfam" id="PF02654">
    <property type="entry name" value="CobS"/>
    <property type="match status" value="1"/>
</dbReference>
<comment type="cofactor">
    <cofactor evidence="1 19">
        <name>Mg(2+)</name>
        <dbReference type="ChEBI" id="CHEBI:18420"/>
    </cofactor>
</comment>
<evidence type="ECO:0000256" key="14">
    <source>
        <dbReference type="ARBA" id="ARBA00025228"/>
    </source>
</evidence>
<feature type="transmembrane region" description="Helical" evidence="19">
    <location>
        <begin position="58"/>
        <end position="76"/>
    </location>
</feature>
<feature type="transmembrane region" description="Helical" evidence="19">
    <location>
        <begin position="178"/>
        <end position="204"/>
    </location>
</feature>
<evidence type="ECO:0000256" key="17">
    <source>
        <dbReference type="ARBA" id="ARBA00048623"/>
    </source>
</evidence>
<proteinExistence type="inferred from homology"/>
<keyword evidence="21" id="KW-1185">Reference proteome</keyword>
<keyword evidence="13 19" id="KW-0472">Membrane</keyword>
<reference evidence="20 21" key="1">
    <citation type="submission" date="2015-11" db="EMBL/GenBank/DDBJ databases">
        <title>A Two-component Flavoprotein Monooxygenase System MeaXY Responsible for para-Hydroxylation of 2-Methyl-6-ethylaniline and 2,6-Diethylaniline in Sphingobium baderi DE-13.</title>
        <authorList>
            <person name="Cheng M."/>
            <person name="Meng Q."/>
            <person name="Yang Y."/>
            <person name="Chu C."/>
            <person name="Yan X."/>
            <person name="He J."/>
            <person name="Li S."/>
        </authorList>
    </citation>
    <scope>NUCLEOTIDE SEQUENCE [LARGE SCALE GENOMIC DNA]</scope>
    <source>
        <strain evidence="20 21">DE-13</strain>
    </source>
</reference>
<comment type="catalytic activity">
    <reaction evidence="17 19">
        <text>alpha-ribazole + adenosylcob(III)inamide-GDP = adenosylcob(III)alamin + GMP + H(+)</text>
        <dbReference type="Rhea" id="RHEA:16049"/>
        <dbReference type="ChEBI" id="CHEBI:10329"/>
        <dbReference type="ChEBI" id="CHEBI:15378"/>
        <dbReference type="ChEBI" id="CHEBI:18408"/>
        <dbReference type="ChEBI" id="CHEBI:58115"/>
        <dbReference type="ChEBI" id="CHEBI:60487"/>
        <dbReference type="EC" id="2.7.8.26"/>
    </reaction>
</comment>
<dbReference type="PANTHER" id="PTHR34148">
    <property type="entry name" value="ADENOSYLCOBINAMIDE-GDP RIBAZOLETRANSFERASE"/>
    <property type="match status" value="1"/>
</dbReference>
<evidence type="ECO:0000256" key="7">
    <source>
        <dbReference type="ARBA" id="ARBA00022475"/>
    </source>
</evidence>
<evidence type="ECO:0000256" key="12">
    <source>
        <dbReference type="ARBA" id="ARBA00022989"/>
    </source>
</evidence>
<organism evidence="20 21">
    <name type="scientific">Sphingobium baderi</name>
    <dbReference type="NCBI Taxonomy" id="1332080"/>
    <lineage>
        <taxon>Bacteria</taxon>
        <taxon>Pseudomonadati</taxon>
        <taxon>Pseudomonadota</taxon>
        <taxon>Alphaproteobacteria</taxon>
        <taxon>Sphingomonadales</taxon>
        <taxon>Sphingomonadaceae</taxon>
        <taxon>Sphingobium</taxon>
    </lineage>
</organism>
<keyword evidence="7 19" id="KW-1003">Cell membrane</keyword>
<keyword evidence="12 19" id="KW-1133">Transmembrane helix</keyword>
<comment type="subcellular location">
    <subcellularLocation>
        <location evidence="2 19">Cell membrane</location>
        <topology evidence="2 19">Multi-pass membrane protein</topology>
    </subcellularLocation>
</comment>
<evidence type="ECO:0000256" key="5">
    <source>
        <dbReference type="ARBA" id="ARBA00013200"/>
    </source>
</evidence>
<feature type="transmembrane region" description="Helical" evidence="19">
    <location>
        <begin position="30"/>
        <end position="51"/>
    </location>
</feature>
<dbReference type="GO" id="GO:0005886">
    <property type="term" value="C:plasma membrane"/>
    <property type="evidence" value="ECO:0007669"/>
    <property type="project" value="UniProtKB-SubCell"/>
</dbReference>
<comment type="pathway">
    <text evidence="3 19">Cofactor biosynthesis; adenosylcobalamin biosynthesis; adenosylcobalamin from cob(II)yrinate a,c-diamide: step 7/7.</text>
</comment>
<dbReference type="Proteomes" id="UP000056968">
    <property type="component" value="Chromosome"/>
</dbReference>
<dbReference type="AlphaFoldDB" id="A0A0S3EWC3"/>
<evidence type="ECO:0000313" key="20">
    <source>
        <dbReference type="EMBL" id="ALR19718.1"/>
    </source>
</evidence>
<name>A0A0S3EWC3_9SPHN</name>
<dbReference type="HAMAP" id="MF_00719">
    <property type="entry name" value="CobS"/>
    <property type="match status" value="1"/>
</dbReference>
<comment type="function">
    <text evidence="14 19">Joins adenosylcobinamide-GDP and alpha-ribazole to generate adenosylcobalamin (Ado-cobalamin). Also synthesizes adenosylcobalamin 5'-phosphate from adenosylcobinamide-GDP and alpha-ribazole 5'-phosphate.</text>
</comment>
<dbReference type="UniPathway" id="UPA00148">
    <property type="reaction ID" value="UER00238"/>
</dbReference>
<evidence type="ECO:0000256" key="2">
    <source>
        <dbReference type="ARBA" id="ARBA00004651"/>
    </source>
</evidence>
<dbReference type="EMBL" id="CP013264">
    <property type="protein sequence ID" value="ALR19718.1"/>
    <property type="molecule type" value="Genomic_DNA"/>
</dbReference>
<dbReference type="RefSeq" id="WP_062062751.1">
    <property type="nucleotide sequence ID" value="NZ_CP013264.1"/>
</dbReference>
<sequence length="246" mass="26089">MKGFIIALQFLTRLPTPVIVVDDAAFARSMRWFPAAGLVIGALVAGAAWAGGLADSRLGALAALIVWVGVTGALHLDGLSDLADASGAAHKAEGGDRERLLAVLADPHVGSFGVVAIVLQLLSKLMLLHMLVEAHVFLPLVLVPFAARIGPLVWTWWLMPLHQGLAARFRSAIGPIELTVWTAALAAASWFYPAFLVTPLLVLWWGWQVRRMIGGISGDSHGAGIELIETGLLLTLVVTAPWIPGP</sequence>
<keyword evidence="9 19" id="KW-0808">Transferase</keyword>
<dbReference type="InterPro" id="IPR003805">
    <property type="entry name" value="CobS"/>
</dbReference>
<accession>A0A0S3EWC3</accession>
<evidence type="ECO:0000313" key="21">
    <source>
        <dbReference type="Proteomes" id="UP000056968"/>
    </source>
</evidence>
<evidence type="ECO:0000256" key="3">
    <source>
        <dbReference type="ARBA" id="ARBA00004663"/>
    </source>
</evidence>
<gene>
    <name evidence="19" type="primary">cobS</name>
    <name evidence="20" type="ORF">ATN00_04745</name>
</gene>
<evidence type="ECO:0000256" key="8">
    <source>
        <dbReference type="ARBA" id="ARBA00022573"/>
    </source>
</evidence>
<comment type="catalytic activity">
    <reaction evidence="18 19">
        <text>alpha-ribazole 5'-phosphate + adenosylcob(III)inamide-GDP = adenosylcob(III)alamin 5'-phosphate + GMP + H(+)</text>
        <dbReference type="Rhea" id="RHEA:23560"/>
        <dbReference type="ChEBI" id="CHEBI:15378"/>
        <dbReference type="ChEBI" id="CHEBI:57918"/>
        <dbReference type="ChEBI" id="CHEBI:58115"/>
        <dbReference type="ChEBI" id="CHEBI:60487"/>
        <dbReference type="ChEBI" id="CHEBI:60493"/>
        <dbReference type="EC" id="2.7.8.26"/>
    </reaction>
</comment>
<evidence type="ECO:0000256" key="11">
    <source>
        <dbReference type="ARBA" id="ARBA00022842"/>
    </source>
</evidence>
<dbReference type="KEGG" id="sbd:ATN00_04745"/>
<evidence type="ECO:0000256" key="4">
    <source>
        <dbReference type="ARBA" id="ARBA00010561"/>
    </source>
</evidence>
<evidence type="ECO:0000256" key="6">
    <source>
        <dbReference type="ARBA" id="ARBA00015850"/>
    </source>
</evidence>
<evidence type="ECO:0000256" key="10">
    <source>
        <dbReference type="ARBA" id="ARBA00022692"/>
    </source>
</evidence>
<dbReference type="STRING" id="1332080.ATN00_04745"/>